<sequence length="80" mass="9042">MSGCYPKLGSVKIKDEEVLVAEFVHQNKFNTGLMGHFYVYLAERVTRIFSKILSDTDVKQDKSSLKCAKFDLIIGSDQPI</sequence>
<dbReference type="Proteomes" id="UP001341840">
    <property type="component" value="Unassembled WGS sequence"/>
</dbReference>
<evidence type="ECO:0000313" key="1">
    <source>
        <dbReference type="EMBL" id="MED6225155.1"/>
    </source>
</evidence>
<name>A0ABU6ZT22_9FABA</name>
<keyword evidence="2" id="KW-1185">Reference proteome</keyword>
<evidence type="ECO:0000313" key="2">
    <source>
        <dbReference type="Proteomes" id="UP001341840"/>
    </source>
</evidence>
<protein>
    <submittedName>
        <fullName evidence="1">Uncharacterized protein</fullName>
    </submittedName>
</protein>
<accession>A0ABU6ZT22</accession>
<organism evidence="1 2">
    <name type="scientific">Stylosanthes scabra</name>
    <dbReference type="NCBI Taxonomy" id="79078"/>
    <lineage>
        <taxon>Eukaryota</taxon>
        <taxon>Viridiplantae</taxon>
        <taxon>Streptophyta</taxon>
        <taxon>Embryophyta</taxon>
        <taxon>Tracheophyta</taxon>
        <taxon>Spermatophyta</taxon>
        <taxon>Magnoliopsida</taxon>
        <taxon>eudicotyledons</taxon>
        <taxon>Gunneridae</taxon>
        <taxon>Pentapetalae</taxon>
        <taxon>rosids</taxon>
        <taxon>fabids</taxon>
        <taxon>Fabales</taxon>
        <taxon>Fabaceae</taxon>
        <taxon>Papilionoideae</taxon>
        <taxon>50 kb inversion clade</taxon>
        <taxon>dalbergioids sensu lato</taxon>
        <taxon>Dalbergieae</taxon>
        <taxon>Pterocarpus clade</taxon>
        <taxon>Stylosanthes</taxon>
    </lineage>
</organism>
<dbReference type="InterPro" id="IPR011692">
    <property type="entry name" value="Stress_up-reg_Nod19"/>
</dbReference>
<dbReference type="EMBL" id="JASCZI010273646">
    <property type="protein sequence ID" value="MED6225155.1"/>
    <property type="molecule type" value="Genomic_DNA"/>
</dbReference>
<gene>
    <name evidence="1" type="ORF">PIB30_090948</name>
</gene>
<proteinExistence type="predicted"/>
<reference evidence="1 2" key="1">
    <citation type="journal article" date="2023" name="Plants (Basel)">
        <title>Bridging the Gap: Combining Genomics and Transcriptomics Approaches to Understand Stylosanthes scabra, an Orphan Legume from the Brazilian Caatinga.</title>
        <authorList>
            <person name="Ferreira-Neto J.R.C."/>
            <person name="da Silva M.D."/>
            <person name="Binneck E."/>
            <person name="de Melo N.F."/>
            <person name="da Silva R.H."/>
            <person name="de Melo A.L.T.M."/>
            <person name="Pandolfi V."/>
            <person name="Bustamante F.O."/>
            <person name="Brasileiro-Vidal A.C."/>
            <person name="Benko-Iseppon A.M."/>
        </authorList>
    </citation>
    <scope>NUCLEOTIDE SEQUENCE [LARGE SCALE GENOMIC DNA]</scope>
    <source>
        <tissue evidence="1">Leaves</tissue>
    </source>
</reference>
<dbReference type="Pfam" id="PF07712">
    <property type="entry name" value="SURNod19"/>
    <property type="match status" value="1"/>
</dbReference>
<comment type="caution">
    <text evidence="1">The sequence shown here is derived from an EMBL/GenBank/DDBJ whole genome shotgun (WGS) entry which is preliminary data.</text>
</comment>